<feature type="domain" description="IclR-ED" evidence="5">
    <location>
        <begin position="104"/>
        <end position="286"/>
    </location>
</feature>
<keyword evidence="1" id="KW-0805">Transcription regulation</keyword>
<evidence type="ECO:0000313" key="6">
    <source>
        <dbReference type="EMBL" id="GAA1993990.1"/>
    </source>
</evidence>
<dbReference type="InterPro" id="IPR050707">
    <property type="entry name" value="HTH_MetabolicPath_Reg"/>
</dbReference>
<dbReference type="InterPro" id="IPR005471">
    <property type="entry name" value="Tscrpt_reg_IclR_N"/>
</dbReference>
<dbReference type="Pfam" id="PF09339">
    <property type="entry name" value="HTH_IclR"/>
    <property type="match status" value="1"/>
</dbReference>
<keyword evidence="3" id="KW-0804">Transcription</keyword>
<dbReference type="InterPro" id="IPR029016">
    <property type="entry name" value="GAF-like_dom_sf"/>
</dbReference>
<dbReference type="Gene3D" id="1.10.10.10">
    <property type="entry name" value="Winged helix-like DNA-binding domain superfamily/Winged helix DNA-binding domain"/>
    <property type="match status" value="1"/>
</dbReference>
<gene>
    <name evidence="6" type="ORF">GCM10009777_32050</name>
</gene>
<dbReference type="Pfam" id="PF01614">
    <property type="entry name" value="IclR_C"/>
    <property type="match status" value="1"/>
</dbReference>
<dbReference type="PROSITE" id="PS51077">
    <property type="entry name" value="HTH_ICLR"/>
    <property type="match status" value="1"/>
</dbReference>
<organism evidence="6 7">
    <name type="scientific">Microbacterium pumilum</name>
    <dbReference type="NCBI Taxonomy" id="344165"/>
    <lineage>
        <taxon>Bacteria</taxon>
        <taxon>Bacillati</taxon>
        <taxon>Actinomycetota</taxon>
        <taxon>Actinomycetes</taxon>
        <taxon>Micrococcales</taxon>
        <taxon>Microbacteriaceae</taxon>
        <taxon>Microbacterium</taxon>
    </lineage>
</organism>
<keyword evidence="2" id="KW-0238">DNA-binding</keyword>
<evidence type="ECO:0000259" key="5">
    <source>
        <dbReference type="PROSITE" id="PS51078"/>
    </source>
</evidence>
<evidence type="ECO:0000256" key="1">
    <source>
        <dbReference type="ARBA" id="ARBA00023015"/>
    </source>
</evidence>
<evidence type="ECO:0000313" key="7">
    <source>
        <dbReference type="Proteomes" id="UP001500326"/>
    </source>
</evidence>
<feature type="domain" description="HTH iclR-type" evidence="4">
    <location>
        <begin position="41"/>
        <end position="103"/>
    </location>
</feature>
<dbReference type="Proteomes" id="UP001500326">
    <property type="component" value="Unassembled WGS sequence"/>
</dbReference>
<comment type="caution">
    <text evidence="6">The sequence shown here is derived from an EMBL/GenBank/DDBJ whole genome shotgun (WGS) entry which is preliminary data.</text>
</comment>
<dbReference type="InterPro" id="IPR011991">
    <property type="entry name" value="ArsR-like_HTH"/>
</dbReference>
<dbReference type="InterPro" id="IPR014757">
    <property type="entry name" value="Tscrpt_reg_IclR_C"/>
</dbReference>
<dbReference type="PANTHER" id="PTHR30136:SF35">
    <property type="entry name" value="HTH-TYPE TRANSCRIPTIONAL REGULATOR RV1719"/>
    <property type="match status" value="1"/>
</dbReference>
<dbReference type="InterPro" id="IPR036388">
    <property type="entry name" value="WH-like_DNA-bd_sf"/>
</dbReference>
<protein>
    <submittedName>
        <fullName evidence="6">IclR family transcriptional regulator</fullName>
    </submittedName>
</protein>
<keyword evidence="7" id="KW-1185">Reference proteome</keyword>
<evidence type="ECO:0000259" key="4">
    <source>
        <dbReference type="PROSITE" id="PS51077"/>
    </source>
</evidence>
<dbReference type="SMART" id="SM00346">
    <property type="entry name" value="HTH_ICLR"/>
    <property type="match status" value="1"/>
</dbReference>
<dbReference type="EMBL" id="BAAAOH010000001">
    <property type="protein sequence ID" value="GAA1993990.1"/>
    <property type="molecule type" value="Genomic_DNA"/>
</dbReference>
<dbReference type="PROSITE" id="PS51078">
    <property type="entry name" value="ICLR_ED"/>
    <property type="match status" value="1"/>
</dbReference>
<proteinExistence type="predicted"/>
<name>A0ABN2SXC2_9MICO</name>
<evidence type="ECO:0000256" key="2">
    <source>
        <dbReference type="ARBA" id="ARBA00023125"/>
    </source>
</evidence>
<evidence type="ECO:0000256" key="3">
    <source>
        <dbReference type="ARBA" id="ARBA00023163"/>
    </source>
</evidence>
<dbReference type="Gene3D" id="3.30.450.40">
    <property type="match status" value="1"/>
</dbReference>
<dbReference type="InterPro" id="IPR036390">
    <property type="entry name" value="WH_DNA-bd_sf"/>
</dbReference>
<dbReference type="SUPFAM" id="SSF46785">
    <property type="entry name" value="Winged helix' DNA-binding domain"/>
    <property type="match status" value="1"/>
</dbReference>
<dbReference type="CDD" id="cd00090">
    <property type="entry name" value="HTH_ARSR"/>
    <property type="match status" value="1"/>
</dbReference>
<dbReference type="SUPFAM" id="SSF55781">
    <property type="entry name" value="GAF domain-like"/>
    <property type="match status" value="1"/>
</dbReference>
<accession>A0ABN2SXC2</accession>
<sequence length="294" mass="31601">MTVVMPRFHTVPLAWDRWAWHPVSVMSDNSPASESPGRPQVPAADQTLRILTFLARQRGPIAASTLATHLGIPRSSMYHLLATLEEHGFVVHVPSERRWGLGTAAFELAGGYARQQPLARLGRPLVAALADRTGESAHLAVMTGSDVLYIVEERAPRRPALVTDVGVRLPAHLTATGRAMLAALPREQVRALYPGSASFADRTGRGPRRPGELREVLRQVRVDGFATEDGEVTLGLRSVGVAVRDHAGWPVAAVAVTWPDDSAQQASTFAALLEAAAAELRRRLYGSGAGVSAR</sequence>
<reference evidence="6 7" key="1">
    <citation type="journal article" date="2019" name="Int. J. Syst. Evol. Microbiol.">
        <title>The Global Catalogue of Microorganisms (GCM) 10K type strain sequencing project: providing services to taxonomists for standard genome sequencing and annotation.</title>
        <authorList>
            <consortium name="The Broad Institute Genomics Platform"/>
            <consortium name="The Broad Institute Genome Sequencing Center for Infectious Disease"/>
            <person name="Wu L."/>
            <person name="Ma J."/>
        </authorList>
    </citation>
    <scope>NUCLEOTIDE SEQUENCE [LARGE SCALE GENOMIC DNA]</scope>
    <source>
        <strain evidence="6 7">JCM 14902</strain>
    </source>
</reference>
<dbReference type="PANTHER" id="PTHR30136">
    <property type="entry name" value="HELIX-TURN-HELIX TRANSCRIPTIONAL REGULATOR, ICLR FAMILY"/>
    <property type="match status" value="1"/>
</dbReference>